<dbReference type="Pfam" id="PF00069">
    <property type="entry name" value="Pkinase"/>
    <property type="match status" value="1"/>
</dbReference>
<name>A0A016TJS2_9BILA</name>
<evidence type="ECO:0000313" key="5">
    <source>
        <dbReference type="Proteomes" id="UP000024635"/>
    </source>
</evidence>
<dbReference type="STRING" id="53326.A0A016TJS2"/>
<keyword evidence="1" id="KW-0067">ATP-binding</keyword>
<keyword evidence="1" id="KW-0547">Nucleotide-binding</keyword>
<dbReference type="GO" id="GO:0004672">
    <property type="term" value="F:protein kinase activity"/>
    <property type="evidence" value="ECO:0007669"/>
    <property type="project" value="InterPro"/>
</dbReference>
<dbReference type="InterPro" id="IPR017441">
    <property type="entry name" value="Protein_kinase_ATP_BS"/>
</dbReference>
<dbReference type="EMBL" id="JARK01001433">
    <property type="protein sequence ID" value="EYC02926.1"/>
    <property type="molecule type" value="Genomic_DNA"/>
</dbReference>
<dbReference type="AlphaFoldDB" id="A0A016TJS2"/>
<dbReference type="PROSITE" id="PS00107">
    <property type="entry name" value="PROTEIN_KINASE_ATP"/>
    <property type="match status" value="1"/>
</dbReference>
<dbReference type="SMART" id="SM00220">
    <property type="entry name" value="S_TKc"/>
    <property type="match status" value="1"/>
</dbReference>
<feature type="domain" description="Protein kinase" evidence="3">
    <location>
        <begin position="127"/>
        <end position="390"/>
    </location>
</feature>
<dbReference type="Gene3D" id="1.10.510.10">
    <property type="entry name" value="Transferase(Phosphotransferase) domain 1"/>
    <property type="match status" value="1"/>
</dbReference>
<organism evidence="4 5">
    <name type="scientific">Ancylostoma ceylanicum</name>
    <dbReference type="NCBI Taxonomy" id="53326"/>
    <lineage>
        <taxon>Eukaryota</taxon>
        <taxon>Metazoa</taxon>
        <taxon>Ecdysozoa</taxon>
        <taxon>Nematoda</taxon>
        <taxon>Chromadorea</taxon>
        <taxon>Rhabditida</taxon>
        <taxon>Rhabditina</taxon>
        <taxon>Rhabditomorpha</taxon>
        <taxon>Strongyloidea</taxon>
        <taxon>Ancylostomatidae</taxon>
        <taxon>Ancylostomatinae</taxon>
        <taxon>Ancylostoma</taxon>
    </lineage>
</organism>
<proteinExistence type="predicted"/>
<feature type="compositionally biased region" description="Basic and acidic residues" evidence="2">
    <location>
        <begin position="488"/>
        <end position="501"/>
    </location>
</feature>
<protein>
    <recommendedName>
        <fullName evidence="3">Protein kinase domain-containing protein</fullName>
    </recommendedName>
</protein>
<accession>A0A016TJS2</accession>
<dbReference type="Proteomes" id="UP000024635">
    <property type="component" value="Unassembled WGS sequence"/>
</dbReference>
<dbReference type="GO" id="GO:0005524">
    <property type="term" value="F:ATP binding"/>
    <property type="evidence" value="ECO:0007669"/>
    <property type="project" value="UniProtKB-UniRule"/>
</dbReference>
<dbReference type="SUPFAM" id="SSF56112">
    <property type="entry name" value="Protein kinase-like (PK-like)"/>
    <property type="match status" value="1"/>
</dbReference>
<dbReference type="PANTHER" id="PTHR11909">
    <property type="entry name" value="CASEIN KINASE-RELATED"/>
    <property type="match status" value="1"/>
</dbReference>
<evidence type="ECO:0000313" key="4">
    <source>
        <dbReference type="EMBL" id="EYC02926.1"/>
    </source>
</evidence>
<sequence length="509" mass="56740">MLAAILLEEYTRSLILLVKNTSSLTGTRRISLCSGEVAPIRILCNRSLVLTKAVVGANYDSLAPICWPAALHHKRGAAGQLRRSHKPPLQLAFPSVGKYGLFPQTYTAILAPIEQAGEDCSLVRDTWAVVRALGKGAYGHVYHVINVKNGVQAALKAESKSQADRVLKMEKNVLQGFKGVKGAIQLISMGTTDSFSYIVMTLCGADLTKICTTLGKITDGTLLRLAIRTLLCLKQLHEIGFVHRDVKPCNFAISAASARTIYVFDFGMTRRYAAKNEKNEWFIKRKRTRVSFRGTLRYCSLAVHQRLEQGRVDDLWSWAFMAVELRDPLPWAHLSHPETVQAVKEETPIEKLCTTGTSRVFIPIMKHFQKLGYYDRPDYQMIFNTIMEEVKKKDVKLTDPYDWEGKTFDPSGASKVIEVCDRLGVKCYENVKTARTEDSSESSELGFLKHAFSPKPTDVPGGEKYEEKRKKSTSVSGNHSADTVPTGSKRENTGSKTKEHSQGVSSYSH</sequence>
<feature type="region of interest" description="Disordered" evidence="2">
    <location>
        <begin position="433"/>
        <end position="509"/>
    </location>
</feature>
<dbReference type="PROSITE" id="PS50011">
    <property type="entry name" value="PROTEIN_KINASE_DOM"/>
    <property type="match status" value="1"/>
</dbReference>
<gene>
    <name evidence="4" type="primary">Acey_s0097.g3020</name>
    <name evidence="4" type="synonym">Acey-T11F8.4</name>
    <name evidence="4" type="ORF">Y032_0097g3020</name>
</gene>
<evidence type="ECO:0000256" key="1">
    <source>
        <dbReference type="PROSITE-ProRule" id="PRU10141"/>
    </source>
</evidence>
<feature type="binding site" evidence="1">
    <location>
        <position position="156"/>
    </location>
    <ligand>
        <name>ATP</name>
        <dbReference type="ChEBI" id="CHEBI:30616"/>
    </ligand>
</feature>
<evidence type="ECO:0000259" key="3">
    <source>
        <dbReference type="PROSITE" id="PS50011"/>
    </source>
</evidence>
<comment type="caution">
    <text evidence="4">The sequence shown here is derived from an EMBL/GenBank/DDBJ whole genome shotgun (WGS) entry which is preliminary data.</text>
</comment>
<dbReference type="InterPro" id="IPR000719">
    <property type="entry name" value="Prot_kinase_dom"/>
</dbReference>
<keyword evidence="5" id="KW-1185">Reference proteome</keyword>
<dbReference type="InterPro" id="IPR011009">
    <property type="entry name" value="Kinase-like_dom_sf"/>
</dbReference>
<dbReference type="OrthoDB" id="5979581at2759"/>
<evidence type="ECO:0000256" key="2">
    <source>
        <dbReference type="SAM" id="MobiDB-lite"/>
    </source>
</evidence>
<feature type="compositionally biased region" description="Polar residues" evidence="2">
    <location>
        <begin position="473"/>
        <end position="486"/>
    </location>
</feature>
<dbReference type="InterPro" id="IPR050235">
    <property type="entry name" value="CK1_Ser-Thr_kinase"/>
</dbReference>
<reference evidence="5" key="1">
    <citation type="journal article" date="2015" name="Nat. Genet.">
        <title>The genome and transcriptome of the zoonotic hookworm Ancylostoma ceylanicum identify infection-specific gene families.</title>
        <authorList>
            <person name="Schwarz E.M."/>
            <person name="Hu Y."/>
            <person name="Antoshechkin I."/>
            <person name="Miller M.M."/>
            <person name="Sternberg P.W."/>
            <person name="Aroian R.V."/>
        </authorList>
    </citation>
    <scope>NUCLEOTIDE SEQUENCE</scope>
    <source>
        <strain evidence="5">HY135</strain>
    </source>
</reference>